<feature type="domain" description="Sulfotransferase" evidence="2">
    <location>
        <begin position="317"/>
        <end position="449"/>
    </location>
</feature>
<keyword evidence="4" id="KW-1185">Reference proteome</keyword>
<protein>
    <recommendedName>
        <fullName evidence="2">Sulfotransferase domain-containing protein</fullName>
    </recommendedName>
</protein>
<dbReference type="InterPro" id="IPR027417">
    <property type="entry name" value="P-loop_NTPase"/>
</dbReference>
<gene>
    <name evidence="3" type="ORF">HJC23_000641</name>
</gene>
<evidence type="ECO:0000259" key="2">
    <source>
        <dbReference type="Pfam" id="PF00685"/>
    </source>
</evidence>
<feature type="compositionally biased region" description="Basic and acidic residues" evidence="1">
    <location>
        <begin position="208"/>
        <end position="220"/>
    </location>
</feature>
<sequence length="512" mass="59264">MKSKTPFQPRNKSSLLLLWIFGFVGFNCWFFHLSSRYDARIGRSIDRQREVMRFDRGVRIRSADGAGSFRSDLLEHENERNMNGVEYEALFNDFEYDDDNSHANDVEQHENENIPQWEEETEDYDSSGPSSFALSDLQAGKKGKIAWLMSFPNSGTSFTSLLIRHASNATTATNYGMESNPGIDGKSVPVHDWSWRGPYWLHPPSQDSHGESRNTTEKNLKKQVISGSGTETGKSGSYNIPPEGASILTKTHCGSRCSFCPPDKYLETWQSFLIKCLSGSRSIPTTTDKDTSVDDKVHVNVGYQKEYVTYHPSLVEKAVHLIRNPFDNLVSRFHHEQKEHKKRRDTKWTGRYSNDANGFRKWCADEDLLFRSKEQRVAWEELGYDAKKIQMHFEGVACHAEFFRYVQWHNYAISAVQKLEVPVIYIHYEDYTTDLEVVTDRMLEFLNLPRVGILPTFDSNKDYSEYFSLEERAAASELMRVLASDACRKLIERYWVEFDFRVMRKQIQAILD</sequence>
<feature type="region of interest" description="Disordered" evidence="1">
    <location>
        <begin position="203"/>
        <end position="239"/>
    </location>
</feature>
<dbReference type="EMBL" id="JABMIG020000065">
    <property type="protein sequence ID" value="KAL3796138.1"/>
    <property type="molecule type" value="Genomic_DNA"/>
</dbReference>
<dbReference type="SUPFAM" id="SSF52540">
    <property type="entry name" value="P-loop containing nucleoside triphosphate hydrolases"/>
    <property type="match status" value="1"/>
</dbReference>
<dbReference type="Proteomes" id="UP001516023">
    <property type="component" value="Unassembled WGS sequence"/>
</dbReference>
<comment type="caution">
    <text evidence="3">The sequence shown here is derived from an EMBL/GenBank/DDBJ whole genome shotgun (WGS) entry which is preliminary data.</text>
</comment>
<proteinExistence type="predicted"/>
<dbReference type="InterPro" id="IPR000863">
    <property type="entry name" value="Sulfotransferase_dom"/>
</dbReference>
<evidence type="ECO:0000313" key="4">
    <source>
        <dbReference type="Proteomes" id="UP001516023"/>
    </source>
</evidence>
<name>A0ABD3Q7K9_9STRA</name>
<evidence type="ECO:0000313" key="3">
    <source>
        <dbReference type="EMBL" id="KAL3796138.1"/>
    </source>
</evidence>
<dbReference type="Pfam" id="PF00685">
    <property type="entry name" value="Sulfotransfer_1"/>
    <property type="match status" value="1"/>
</dbReference>
<accession>A0ABD3Q7K9</accession>
<reference evidence="3 4" key="1">
    <citation type="journal article" date="2020" name="G3 (Bethesda)">
        <title>Improved Reference Genome for Cyclotella cryptica CCMP332, a Model for Cell Wall Morphogenesis, Salinity Adaptation, and Lipid Production in Diatoms (Bacillariophyta).</title>
        <authorList>
            <person name="Roberts W.R."/>
            <person name="Downey K.M."/>
            <person name="Ruck E.C."/>
            <person name="Traller J.C."/>
            <person name="Alverson A.J."/>
        </authorList>
    </citation>
    <scope>NUCLEOTIDE SEQUENCE [LARGE SCALE GENOMIC DNA]</scope>
    <source>
        <strain evidence="3 4">CCMP332</strain>
    </source>
</reference>
<dbReference type="AlphaFoldDB" id="A0ABD3Q7K9"/>
<dbReference type="Gene3D" id="3.40.50.300">
    <property type="entry name" value="P-loop containing nucleotide triphosphate hydrolases"/>
    <property type="match status" value="1"/>
</dbReference>
<evidence type="ECO:0000256" key="1">
    <source>
        <dbReference type="SAM" id="MobiDB-lite"/>
    </source>
</evidence>
<organism evidence="3 4">
    <name type="scientific">Cyclotella cryptica</name>
    <dbReference type="NCBI Taxonomy" id="29204"/>
    <lineage>
        <taxon>Eukaryota</taxon>
        <taxon>Sar</taxon>
        <taxon>Stramenopiles</taxon>
        <taxon>Ochrophyta</taxon>
        <taxon>Bacillariophyta</taxon>
        <taxon>Coscinodiscophyceae</taxon>
        <taxon>Thalassiosirophycidae</taxon>
        <taxon>Stephanodiscales</taxon>
        <taxon>Stephanodiscaceae</taxon>
        <taxon>Cyclotella</taxon>
    </lineage>
</organism>
<feature type="compositionally biased region" description="Low complexity" evidence="1">
    <location>
        <begin position="226"/>
        <end position="237"/>
    </location>
</feature>